<reference evidence="1 2" key="1">
    <citation type="submission" date="2019-05" db="EMBL/GenBank/DDBJ databases">
        <title>Another draft genome of Portunus trituberculatus and its Hox gene families provides insights of decapod evolution.</title>
        <authorList>
            <person name="Jeong J.-H."/>
            <person name="Song I."/>
            <person name="Kim S."/>
            <person name="Choi T."/>
            <person name="Kim D."/>
            <person name="Ryu S."/>
            <person name="Kim W."/>
        </authorList>
    </citation>
    <scope>NUCLEOTIDE SEQUENCE [LARGE SCALE GENOMIC DNA]</scope>
    <source>
        <tissue evidence="1">Muscle</tissue>
    </source>
</reference>
<accession>A0A5B7KHP6</accession>
<evidence type="ECO:0000313" key="1">
    <source>
        <dbReference type="EMBL" id="MPD06374.1"/>
    </source>
</evidence>
<evidence type="ECO:0000313" key="2">
    <source>
        <dbReference type="Proteomes" id="UP000324222"/>
    </source>
</evidence>
<name>A0A5B7KHP6_PORTR</name>
<sequence>MFTQLAGLMCSYQCMRHANSPSTL</sequence>
<comment type="caution">
    <text evidence="1">The sequence shown here is derived from an EMBL/GenBank/DDBJ whole genome shotgun (WGS) entry which is preliminary data.</text>
</comment>
<protein>
    <submittedName>
        <fullName evidence="1">Uncharacterized protein</fullName>
    </submittedName>
</protein>
<dbReference type="AlphaFoldDB" id="A0A5B7KHP6"/>
<gene>
    <name evidence="1" type="ORF">E2C01_102182</name>
</gene>
<keyword evidence="2" id="KW-1185">Reference proteome</keyword>
<dbReference type="Proteomes" id="UP000324222">
    <property type="component" value="Unassembled WGS sequence"/>
</dbReference>
<proteinExistence type="predicted"/>
<organism evidence="1 2">
    <name type="scientific">Portunus trituberculatus</name>
    <name type="common">Swimming crab</name>
    <name type="synonym">Neptunus trituberculatus</name>
    <dbReference type="NCBI Taxonomy" id="210409"/>
    <lineage>
        <taxon>Eukaryota</taxon>
        <taxon>Metazoa</taxon>
        <taxon>Ecdysozoa</taxon>
        <taxon>Arthropoda</taxon>
        <taxon>Crustacea</taxon>
        <taxon>Multicrustacea</taxon>
        <taxon>Malacostraca</taxon>
        <taxon>Eumalacostraca</taxon>
        <taxon>Eucarida</taxon>
        <taxon>Decapoda</taxon>
        <taxon>Pleocyemata</taxon>
        <taxon>Brachyura</taxon>
        <taxon>Eubrachyura</taxon>
        <taxon>Portunoidea</taxon>
        <taxon>Portunidae</taxon>
        <taxon>Portuninae</taxon>
        <taxon>Portunus</taxon>
    </lineage>
</organism>
<dbReference type="EMBL" id="VSRR010150837">
    <property type="protein sequence ID" value="MPD06374.1"/>
    <property type="molecule type" value="Genomic_DNA"/>
</dbReference>